<proteinExistence type="predicted"/>
<organism evidence="3 4">
    <name type="scientific">Lysobacter korlensis</name>
    <dbReference type="NCBI Taxonomy" id="553636"/>
    <lineage>
        <taxon>Bacteria</taxon>
        <taxon>Pseudomonadati</taxon>
        <taxon>Pseudomonadota</taxon>
        <taxon>Gammaproteobacteria</taxon>
        <taxon>Lysobacterales</taxon>
        <taxon>Lysobacteraceae</taxon>
        <taxon>Lysobacter</taxon>
    </lineage>
</organism>
<protein>
    <recommendedName>
        <fullName evidence="5">G domain-containing protein</fullName>
    </recommendedName>
</protein>
<evidence type="ECO:0000313" key="3">
    <source>
        <dbReference type="EMBL" id="MFC0679812.1"/>
    </source>
</evidence>
<reference evidence="3 4" key="1">
    <citation type="submission" date="2024-09" db="EMBL/GenBank/DDBJ databases">
        <authorList>
            <person name="Sun Q."/>
            <person name="Mori K."/>
        </authorList>
    </citation>
    <scope>NUCLEOTIDE SEQUENCE [LARGE SCALE GENOMIC DNA]</scope>
    <source>
        <strain evidence="3 4">KCTC 23076</strain>
    </source>
</reference>
<evidence type="ECO:0000256" key="2">
    <source>
        <dbReference type="SAM" id="Phobius"/>
    </source>
</evidence>
<dbReference type="InterPro" id="IPR027417">
    <property type="entry name" value="P-loop_NTPase"/>
</dbReference>
<keyword evidence="2" id="KW-0812">Transmembrane</keyword>
<feature type="transmembrane region" description="Helical" evidence="2">
    <location>
        <begin position="638"/>
        <end position="656"/>
    </location>
</feature>
<dbReference type="PANTHER" id="PTHR45615:SF80">
    <property type="entry name" value="GRIP DOMAIN-CONTAINING PROTEIN"/>
    <property type="match status" value="1"/>
</dbReference>
<keyword evidence="2" id="KW-0472">Membrane</keyword>
<name>A0ABV6RTR3_9GAMM</name>
<dbReference type="EMBL" id="JBHLTG010000004">
    <property type="protein sequence ID" value="MFC0679812.1"/>
    <property type="molecule type" value="Genomic_DNA"/>
</dbReference>
<accession>A0ABV6RTR3</accession>
<dbReference type="SUPFAM" id="SSF52540">
    <property type="entry name" value="P-loop containing nucleoside triphosphate hydrolases"/>
    <property type="match status" value="2"/>
</dbReference>
<dbReference type="RefSeq" id="WP_386670916.1">
    <property type="nucleotide sequence ID" value="NZ_JBHLTG010000004.1"/>
</dbReference>
<evidence type="ECO:0008006" key="5">
    <source>
        <dbReference type="Google" id="ProtNLM"/>
    </source>
</evidence>
<keyword evidence="4" id="KW-1185">Reference proteome</keyword>
<keyword evidence="2" id="KW-1133">Transmembrane helix</keyword>
<evidence type="ECO:0000256" key="1">
    <source>
        <dbReference type="SAM" id="Coils"/>
    </source>
</evidence>
<evidence type="ECO:0000313" key="4">
    <source>
        <dbReference type="Proteomes" id="UP001589896"/>
    </source>
</evidence>
<keyword evidence="1" id="KW-0175">Coiled coil</keyword>
<dbReference type="Proteomes" id="UP001589896">
    <property type="component" value="Unassembled WGS sequence"/>
</dbReference>
<sequence length="744" mass="81076">MATRSLKHPQAVTAAPGADEARHVYSAAAGEIERILGHLGEASADEEVAQAKHSAIESLRPTQDRLQHELSALEADTDWKTFTIAFYGETNAGKSTLIESLRIALGEPTKMASQTRFRELQDQEGLTPEKIDAAAQAVTEAGAVRAQREAERSALQHVDAASADSERAAVAELEAVIARNRAQASVWTKIIFLFRPMPELRQLADLQKRHAAEATSRAEARARAGRAVDEAQRDEERAKNALARRQAALAELAAYADGGIIGNGQSDFTLEATSYAFSASGQPFALIDVPGIEGKEARVMEAILSSVRKAHAVFYVTDKPAPPQKGQPGNPGTLEKIKGHLAAHTEVWTVYNKRATNPAALADALLNDDEKLSLDGLDTTMRSELGDAYQRTVGVSAKPAFYGVATCLVPGSPDERGQAKFLARIDRAGLLQRSNLAGFRHLLEGDLVRGHERKIRRSNFNKALKVVEEAQAALEGIQKKLVPMEKKLHERTEDARLQIRSATNKLRTRLDTQVQGSVDEFATRVREAIYARIKSDIDNDTFKQALEAAFAAEQAWLEEQLPARFEAELTRLQKQIADVVSRLEEQTQELAALFAVVDVGGSGRGFELKLDLDSGLKVGALVSTLVGAALLWWNPAGWVIVALGAFTAVISLYKAVRGFFSSDYRKGQQRKAADENIDRVVEQMRSSLGDNLKDGLPALEQKVDEIDEALGRPVAELRSLNASLRRSLKALEELSGSIKAQGEK</sequence>
<gene>
    <name evidence="3" type="ORF">ACFFGH_18385</name>
</gene>
<dbReference type="PANTHER" id="PTHR45615">
    <property type="entry name" value="MYOSIN HEAVY CHAIN, NON-MUSCLE"/>
    <property type="match status" value="1"/>
</dbReference>
<feature type="coiled-coil region" evidence="1">
    <location>
        <begin position="221"/>
        <end position="251"/>
    </location>
</feature>
<comment type="caution">
    <text evidence="3">The sequence shown here is derived from an EMBL/GenBank/DDBJ whole genome shotgun (WGS) entry which is preliminary data.</text>
</comment>
<dbReference type="Gene3D" id="3.40.50.300">
    <property type="entry name" value="P-loop containing nucleotide triphosphate hydrolases"/>
    <property type="match status" value="1"/>
</dbReference>